<feature type="region of interest" description="Disordered" evidence="1">
    <location>
        <begin position="405"/>
        <end position="700"/>
    </location>
</feature>
<feature type="chain" id="PRO_5036221290" evidence="2">
    <location>
        <begin position="19"/>
        <end position="937"/>
    </location>
</feature>
<comment type="caution">
    <text evidence="3">The sequence shown here is derived from an EMBL/GenBank/DDBJ whole genome shotgun (WGS) entry which is preliminary data.</text>
</comment>
<feature type="compositionally biased region" description="Polar residues" evidence="1">
    <location>
        <begin position="445"/>
        <end position="458"/>
    </location>
</feature>
<dbReference type="Proteomes" id="UP000614601">
    <property type="component" value="Unassembled WGS sequence"/>
</dbReference>
<organism evidence="3 4">
    <name type="scientific">Bursaphelenchus okinawaensis</name>
    <dbReference type="NCBI Taxonomy" id="465554"/>
    <lineage>
        <taxon>Eukaryota</taxon>
        <taxon>Metazoa</taxon>
        <taxon>Ecdysozoa</taxon>
        <taxon>Nematoda</taxon>
        <taxon>Chromadorea</taxon>
        <taxon>Rhabditida</taxon>
        <taxon>Tylenchina</taxon>
        <taxon>Tylenchomorpha</taxon>
        <taxon>Aphelenchoidea</taxon>
        <taxon>Aphelenchoididae</taxon>
        <taxon>Bursaphelenchus</taxon>
    </lineage>
</organism>
<gene>
    <name evidence="3" type="ORF">BOKJ2_LOCUS10170</name>
</gene>
<feature type="compositionally biased region" description="Gly residues" evidence="1">
    <location>
        <begin position="684"/>
        <end position="700"/>
    </location>
</feature>
<dbReference type="EMBL" id="CAJFDH010000005">
    <property type="protein sequence ID" value="CAD5223400.1"/>
    <property type="molecule type" value="Genomic_DNA"/>
</dbReference>
<keyword evidence="4" id="KW-1185">Reference proteome</keyword>
<keyword evidence="2" id="KW-0732">Signal</keyword>
<feature type="region of interest" description="Disordered" evidence="1">
    <location>
        <begin position="231"/>
        <end position="258"/>
    </location>
</feature>
<evidence type="ECO:0000256" key="2">
    <source>
        <dbReference type="SAM" id="SignalP"/>
    </source>
</evidence>
<sequence length="937" mass="99695">MDWRWLTPLLITLCSVLAIDDIHTGSDHIPAKIHLTGIRRISRPLMHGAPTAVRPHTHQLPLEHTSSEYANKQQEYRPVTRHQTSGLKVTAPTAAVPPNLASFPVSRDDDDAVEDVTTTTESVDEHELRRIETSRLRWLPPRQNYRRMLQKPSSLYRPQSYRPRQTVNDNPLSREVERQRRIQARWRKIGPLVGPTGSRFQRMRLIQQKNWRHPSTEAPPTTVITTRITQIPSTSRRPSKVPPIKYVTPTTPRTYTDHPVVSPAEMAMKATEQTFPVEESVATNNIRRQQTPVHSVAPFDEPTKIQKPARAFGERIATPYRRGGARRVQGPVLAPLPEDSTPLKPIPARRELQPAADEGPRIVEDFTPSALPVAETNNGDYHHRQLGMKAEKRFKLVPNRLSYRPRLTIRRPGEKPQAHAEAQRGLNTPISLPGLTSLEERRPLPQSNLPQPASSHSIPRTRAGKRPVVTGWDTESESSDFGAGLGQSTGSGLGSAGSSEGRGGSRGPSSAGFEDSGAGFGASRSRGPSSAGFDDSVGSLSSGFGARSGRGPLSAGLETEDQFASPKSSASETSDSGFVRSKGPASDPEAPGFDPSAIESLGGGGGSRPDESGAAFGSFGTPPPGFNEAFGLNGELANGENVEVEPPTEPPTTRRPRPTTTEGPLVIPENSGLRPVAPPKELSGGFGSSNGRSPFGGGSGGFGGGGGGFGGGGGGFGGGAGGFGGGAGGLGGGGSSRPKPTPAPQEGPSETDIFTGDSALVPNKRGPTGDGYGPPVFPGQAIPPPVPAVSVGGEAAGIPPFGEEDIGAQHVMEVTQNTPTTVKPSALLSILNKADEGFNQVISHVEAGTPVEAALVDIMEVALGSQKLDSQAKLLSHVDRTIGLDNLQRLQRWMNTGGAFDMVKEQFAKILQNYKPPPERQITIPPQFEYLLQPERG</sequence>
<feature type="compositionally biased region" description="Low complexity" evidence="1">
    <location>
        <begin position="521"/>
        <end position="533"/>
    </location>
</feature>
<feature type="compositionally biased region" description="Polar residues" evidence="1">
    <location>
        <begin position="152"/>
        <end position="171"/>
    </location>
</feature>
<feature type="region of interest" description="Disordered" evidence="1">
    <location>
        <begin position="727"/>
        <end position="780"/>
    </location>
</feature>
<reference evidence="3" key="1">
    <citation type="submission" date="2020-09" db="EMBL/GenBank/DDBJ databases">
        <authorList>
            <person name="Kikuchi T."/>
        </authorList>
    </citation>
    <scope>NUCLEOTIDE SEQUENCE</scope>
    <source>
        <strain evidence="3">SH1</strain>
    </source>
</reference>
<dbReference type="AlphaFoldDB" id="A0A811L6R4"/>
<dbReference type="EMBL" id="CAJFCW020000005">
    <property type="protein sequence ID" value="CAG9117752.1"/>
    <property type="molecule type" value="Genomic_DNA"/>
</dbReference>
<proteinExistence type="predicted"/>
<feature type="compositionally biased region" description="Polar residues" evidence="1">
    <location>
        <begin position="565"/>
        <end position="576"/>
    </location>
</feature>
<feature type="region of interest" description="Disordered" evidence="1">
    <location>
        <begin position="152"/>
        <end position="176"/>
    </location>
</feature>
<evidence type="ECO:0000313" key="3">
    <source>
        <dbReference type="EMBL" id="CAD5223400.1"/>
    </source>
</evidence>
<feature type="signal peptide" evidence="2">
    <location>
        <begin position="1"/>
        <end position="18"/>
    </location>
</feature>
<feature type="compositionally biased region" description="Basic and acidic residues" evidence="1">
    <location>
        <begin position="411"/>
        <end position="422"/>
    </location>
</feature>
<protein>
    <submittedName>
        <fullName evidence="3">Uncharacterized protein</fullName>
    </submittedName>
</protein>
<dbReference type="Proteomes" id="UP000783686">
    <property type="component" value="Unassembled WGS sequence"/>
</dbReference>
<accession>A0A811L6R4</accession>
<evidence type="ECO:0000313" key="4">
    <source>
        <dbReference type="Proteomes" id="UP000614601"/>
    </source>
</evidence>
<name>A0A811L6R4_9BILA</name>
<evidence type="ECO:0000256" key="1">
    <source>
        <dbReference type="SAM" id="MobiDB-lite"/>
    </source>
</evidence>
<dbReference type="OrthoDB" id="5828708at2759"/>
<feature type="compositionally biased region" description="Gly residues" evidence="1">
    <location>
        <begin position="483"/>
        <end position="506"/>
    </location>
</feature>